<evidence type="ECO:0000313" key="2">
    <source>
        <dbReference type="Proteomes" id="UP000317593"/>
    </source>
</evidence>
<sequence>MRLDLLEVGVISNTITMEASNKNGEEVCLPEFPDHVHKDAQSIAESYRQLGDQPNAFEPNLPYVREKYPAFEWPVTRKLIQNYFLKCSN</sequence>
<dbReference type="AlphaFoldDB" id="A0A521F1B6"/>
<reference evidence="1 2" key="1">
    <citation type="submission" date="2017-05" db="EMBL/GenBank/DDBJ databases">
        <authorList>
            <person name="Varghese N."/>
            <person name="Submissions S."/>
        </authorList>
    </citation>
    <scope>NUCLEOTIDE SEQUENCE [LARGE SCALE GENOMIC DNA]</scope>
    <source>
        <strain evidence="1 2">DSM 21194</strain>
    </source>
</reference>
<gene>
    <name evidence="1" type="ORF">SAMN06265218_12138</name>
</gene>
<keyword evidence="2" id="KW-1185">Reference proteome</keyword>
<protein>
    <submittedName>
        <fullName evidence="1">Uncharacterized protein</fullName>
    </submittedName>
</protein>
<proteinExistence type="predicted"/>
<name>A0A521F1B6_9BACT</name>
<evidence type="ECO:0000313" key="1">
    <source>
        <dbReference type="EMBL" id="SMO89975.1"/>
    </source>
</evidence>
<accession>A0A521F1B6</accession>
<organism evidence="1 2">
    <name type="scientific">Fodinibius sediminis</name>
    <dbReference type="NCBI Taxonomy" id="1214077"/>
    <lineage>
        <taxon>Bacteria</taxon>
        <taxon>Pseudomonadati</taxon>
        <taxon>Balneolota</taxon>
        <taxon>Balneolia</taxon>
        <taxon>Balneolales</taxon>
        <taxon>Balneolaceae</taxon>
        <taxon>Fodinibius</taxon>
    </lineage>
</organism>
<dbReference type="EMBL" id="FXTH01000021">
    <property type="protein sequence ID" value="SMO89975.1"/>
    <property type="molecule type" value="Genomic_DNA"/>
</dbReference>
<dbReference type="Proteomes" id="UP000317593">
    <property type="component" value="Unassembled WGS sequence"/>
</dbReference>